<dbReference type="PIRSF" id="PIRSF000114">
    <property type="entry name" value="Glycerol-3-P_dh"/>
    <property type="match status" value="1"/>
</dbReference>
<dbReference type="GO" id="GO:0005829">
    <property type="term" value="C:cytosol"/>
    <property type="evidence" value="ECO:0007669"/>
    <property type="project" value="TreeGrafter"/>
</dbReference>
<dbReference type="EC" id="1.1.1.8" evidence="9"/>
<feature type="active site" description="Proton acceptor" evidence="5">
    <location>
        <position position="191"/>
    </location>
</feature>
<feature type="binding site" evidence="7">
    <location>
        <position position="255"/>
    </location>
    <ligand>
        <name>NAD(+)</name>
        <dbReference type="ChEBI" id="CHEBI:57540"/>
    </ligand>
</feature>
<comment type="catalytic activity">
    <reaction evidence="4 9">
        <text>sn-glycerol 3-phosphate + NAD(+) = dihydroxyacetone phosphate + NADH + H(+)</text>
        <dbReference type="Rhea" id="RHEA:11092"/>
        <dbReference type="ChEBI" id="CHEBI:15378"/>
        <dbReference type="ChEBI" id="CHEBI:57540"/>
        <dbReference type="ChEBI" id="CHEBI:57597"/>
        <dbReference type="ChEBI" id="CHEBI:57642"/>
        <dbReference type="ChEBI" id="CHEBI:57945"/>
        <dbReference type="EC" id="1.1.1.8"/>
    </reaction>
</comment>
<reference evidence="12" key="1">
    <citation type="submission" date="2023-03" db="EMBL/GenBank/DDBJ databases">
        <authorList>
            <person name="Steffen K."/>
            <person name="Cardenas P."/>
        </authorList>
    </citation>
    <scope>NUCLEOTIDE SEQUENCE</scope>
</reference>
<evidence type="ECO:0000256" key="8">
    <source>
        <dbReference type="RuleBase" id="RU000437"/>
    </source>
</evidence>
<dbReference type="SUPFAM" id="SSF48179">
    <property type="entry name" value="6-phosphogluconate dehydrogenase C-terminal domain-like"/>
    <property type="match status" value="1"/>
</dbReference>
<dbReference type="Pfam" id="PF01210">
    <property type="entry name" value="NAD_Gly3P_dh_N"/>
    <property type="match status" value="1"/>
</dbReference>
<evidence type="ECO:0000259" key="11">
    <source>
        <dbReference type="Pfam" id="PF07479"/>
    </source>
</evidence>
<dbReference type="InterPro" id="IPR036291">
    <property type="entry name" value="NAD(P)-bd_dom_sf"/>
</dbReference>
<dbReference type="GO" id="GO:0046168">
    <property type="term" value="P:glycerol-3-phosphate catabolic process"/>
    <property type="evidence" value="ECO:0007669"/>
    <property type="project" value="UniProtKB-UniRule"/>
</dbReference>
<evidence type="ECO:0000313" key="13">
    <source>
        <dbReference type="Proteomes" id="UP001174909"/>
    </source>
</evidence>
<name>A0AA35W4X5_GEOBA</name>
<dbReference type="PANTHER" id="PTHR11728">
    <property type="entry name" value="GLYCEROL-3-PHOSPHATE DEHYDROGENASE"/>
    <property type="match status" value="1"/>
</dbReference>
<dbReference type="NCBIfam" id="NF000942">
    <property type="entry name" value="PRK00094.1-4"/>
    <property type="match status" value="1"/>
</dbReference>
<dbReference type="Proteomes" id="UP001174909">
    <property type="component" value="Unassembled WGS sequence"/>
</dbReference>
<evidence type="ECO:0000256" key="7">
    <source>
        <dbReference type="PIRSR" id="PIRSR000114-3"/>
    </source>
</evidence>
<evidence type="ECO:0000259" key="10">
    <source>
        <dbReference type="Pfam" id="PF01210"/>
    </source>
</evidence>
<evidence type="ECO:0000256" key="3">
    <source>
        <dbReference type="ARBA" id="ARBA00023027"/>
    </source>
</evidence>
<gene>
    <name evidence="12" type="ORF">GBAR_LOCUS5672</name>
</gene>
<keyword evidence="2 8" id="KW-0560">Oxidoreductase</keyword>
<dbReference type="Gene3D" id="3.40.50.720">
    <property type="entry name" value="NAD(P)-binding Rossmann-like Domain"/>
    <property type="match status" value="1"/>
</dbReference>
<dbReference type="NCBIfam" id="NF000940">
    <property type="entry name" value="PRK00094.1-2"/>
    <property type="match status" value="1"/>
</dbReference>
<dbReference type="FunFam" id="1.10.1040.10:FF:000001">
    <property type="entry name" value="Glycerol-3-phosphate dehydrogenase [NAD(P)+]"/>
    <property type="match status" value="1"/>
</dbReference>
<dbReference type="GO" id="GO:0051287">
    <property type="term" value="F:NAD binding"/>
    <property type="evidence" value="ECO:0007669"/>
    <property type="project" value="UniProtKB-UniRule"/>
</dbReference>
<dbReference type="InterPro" id="IPR013328">
    <property type="entry name" value="6PGD_dom2"/>
</dbReference>
<evidence type="ECO:0000256" key="4">
    <source>
        <dbReference type="ARBA" id="ARBA00048683"/>
    </source>
</evidence>
<dbReference type="PANTHER" id="PTHR11728:SF1">
    <property type="entry name" value="GLYCEROL-3-PHOSPHATE DEHYDROGENASE [NAD(+)] 2, CHLOROPLASTIC"/>
    <property type="match status" value="1"/>
</dbReference>
<feature type="domain" description="Glycerol-3-phosphate dehydrogenase NAD-dependent N-terminal" evidence="10">
    <location>
        <begin position="4"/>
        <end position="159"/>
    </location>
</feature>
<keyword evidence="13" id="KW-1185">Reference proteome</keyword>
<protein>
    <recommendedName>
        <fullName evidence="9">Glycerol-3-phosphate dehydrogenase [NAD(+)]</fullName>
        <ecNumber evidence="9">1.1.1.8</ecNumber>
    </recommendedName>
</protein>
<feature type="domain" description="Glycerol-3-phosphate dehydrogenase NAD-dependent C-terminal" evidence="11">
    <location>
        <begin position="180"/>
        <end position="319"/>
    </location>
</feature>
<dbReference type="InterPro" id="IPR011128">
    <property type="entry name" value="G3P_DH_NAD-dep_N"/>
</dbReference>
<dbReference type="PROSITE" id="PS00957">
    <property type="entry name" value="NAD_G3PDH"/>
    <property type="match status" value="1"/>
</dbReference>
<dbReference type="PRINTS" id="PR00077">
    <property type="entry name" value="GPDHDRGNASE"/>
</dbReference>
<proteinExistence type="inferred from homology"/>
<dbReference type="EMBL" id="CASHTH010000828">
    <property type="protein sequence ID" value="CAI8008273.1"/>
    <property type="molecule type" value="Genomic_DNA"/>
</dbReference>
<dbReference type="GO" id="GO:0005975">
    <property type="term" value="P:carbohydrate metabolic process"/>
    <property type="evidence" value="ECO:0007669"/>
    <property type="project" value="InterPro"/>
</dbReference>
<dbReference type="Pfam" id="PF07479">
    <property type="entry name" value="NAD_Gly3P_dh_C"/>
    <property type="match status" value="1"/>
</dbReference>
<evidence type="ECO:0000256" key="9">
    <source>
        <dbReference type="RuleBase" id="RU361243"/>
    </source>
</evidence>
<comment type="similarity">
    <text evidence="1 8">Belongs to the NAD-dependent glycerol-3-phosphate dehydrogenase family.</text>
</comment>
<feature type="binding site" evidence="6">
    <location>
        <begin position="255"/>
        <end position="256"/>
    </location>
    <ligand>
        <name>substrate</name>
    </ligand>
</feature>
<evidence type="ECO:0000256" key="5">
    <source>
        <dbReference type="PIRSR" id="PIRSR000114-1"/>
    </source>
</evidence>
<dbReference type="SUPFAM" id="SSF51735">
    <property type="entry name" value="NAD(P)-binding Rossmann-fold domains"/>
    <property type="match status" value="1"/>
</dbReference>
<keyword evidence="3 7" id="KW-0520">NAD</keyword>
<organism evidence="12 13">
    <name type="scientific">Geodia barretti</name>
    <name type="common">Barrett's horny sponge</name>
    <dbReference type="NCBI Taxonomy" id="519541"/>
    <lineage>
        <taxon>Eukaryota</taxon>
        <taxon>Metazoa</taxon>
        <taxon>Porifera</taxon>
        <taxon>Demospongiae</taxon>
        <taxon>Heteroscleromorpha</taxon>
        <taxon>Tetractinellida</taxon>
        <taxon>Astrophorina</taxon>
        <taxon>Geodiidae</taxon>
        <taxon>Geodia</taxon>
    </lineage>
</organism>
<feature type="non-terminal residue" evidence="12">
    <location>
        <position position="1"/>
    </location>
</feature>
<feature type="binding site" evidence="6">
    <location>
        <position position="105"/>
    </location>
    <ligand>
        <name>substrate</name>
    </ligand>
</feature>
<dbReference type="AlphaFoldDB" id="A0AA35W4X5"/>
<sequence length="332" mass="34703">AVTTVVGATTWGTTLGIIAARLGHAVRLLCRTAEEADGLRRDGEHMRRLPGYRFPPGLTLEHDPARGLDGAALIIVASPSDRFRQNVQRIAGSVAGDAVVLSVTKGFDRPGSLRMTEVMAQELPGLDAGLFAALSGPSLADEVIAEKPVSIVAASESDASCRLVQDTLMSPMFRIYTSDDVVGVELGGALKNIVALAGGIADGLDAGDSAKAALVTRGLAEISRLGIAAGARPLTFAGLAGLGDVMATCASPYSRNRRVGEELGKGRRLEDILAGMDAVAEGVNTTLGALELSERLNVDMPITRLMARVLFEGLPASDCIPALMERPPRPEW</sequence>
<dbReference type="InterPro" id="IPR008927">
    <property type="entry name" value="6-PGluconate_DH-like_C_sf"/>
</dbReference>
<dbReference type="InterPro" id="IPR006168">
    <property type="entry name" value="G3P_DH_NAD-dep"/>
</dbReference>
<dbReference type="GO" id="GO:0141152">
    <property type="term" value="F:glycerol-3-phosphate dehydrogenase (NAD+) activity"/>
    <property type="evidence" value="ECO:0007669"/>
    <property type="project" value="UniProtKB-UniRule"/>
</dbReference>
<evidence type="ECO:0000256" key="6">
    <source>
        <dbReference type="PIRSR" id="PIRSR000114-2"/>
    </source>
</evidence>
<comment type="caution">
    <text evidence="12">The sequence shown here is derived from an EMBL/GenBank/DDBJ whole genome shotgun (WGS) entry which is preliminary data.</text>
</comment>
<evidence type="ECO:0000256" key="2">
    <source>
        <dbReference type="ARBA" id="ARBA00023002"/>
    </source>
</evidence>
<evidence type="ECO:0000256" key="1">
    <source>
        <dbReference type="ARBA" id="ARBA00011009"/>
    </source>
</evidence>
<dbReference type="InterPro" id="IPR006109">
    <property type="entry name" value="G3P_DH_NAD-dep_C"/>
</dbReference>
<feature type="binding site" evidence="7">
    <location>
        <position position="140"/>
    </location>
    <ligand>
        <name>NAD(+)</name>
        <dbReference type="ChEBI" id="CHEBI:57540"/>
    </ligand>
</feature>
<dbReference type="HAMAP" id="MF_00394">
    <property type="entry name" value="NAD_Glyc3P_dehydrog"/>
    <property type="match status" value="1"/>
</dbReference>
<evidence type="ECO:0000313" key="12">
    <source>
        <dbReference type="EMBL" id="CAI8008273.1"/>
    </source>
</evidence>
<dbReference type="Gene3D" id="1.10.1040.10">
    <property type="entry name" value="N-(1-d-carboxylethyl)-l-norvaline Dehydrogenase, domain 2"/>
    <property type="match status" value="1"/>
</dbReference>
<accession>A0AA35W4X5</accession>